<dbReference type="InterPro" id="IPR001647">
    <property type="entry name" value="HTH_TetR"/>
</dbReference>
<dbReference type="PANTHER" id="PTHR30055">
    <property type="entry name" value="HTH-TYPE TRANSCRIPTIONAL REGULATOR RUTR"/>
    <property type="match status" value="1"/>
</dbReference>
<sequence length="211" mass="23446">MAKQEHGGNGRSGQTDRRRSELLEAARQVVLDRGMASARIADVAKATNVSGGLVHYHFATKDELMAEMLRASSEAERTQLAKIVDAPADAIDRLDRVMRYYIPSTRSDQSWILWIEAWAAGLRTPVMRTILLELERAWLKALERVIRDGVAAGEFTCPDPAAAAERLDALLDGLMVRNTVHPGAIPRKRLLEHVRTAAAREVGLRREDFPA</sequence>
<dbReference type="RefSeq" id="WP_203997097.1">
    <property type="nucleotide sequence ID" value="NZ_BOPG01000032.1"/>
</dbReference>
<evidence type="ECO:0000256" key="1">
    <source>
        <dbReference type="ARBA" id="ARBA00022491"/>
    </source>
</evidence>
<dbReference type="Pfam" id="PF00440">
    <property type="entry name" value="TetR_N"/>
    <property type="match status" value="1"/>
</dbReference>
<dbReference type="InterPro" id="IPR036271">
    <property type="entry name" value="Tet_transcr_reg_TetR-rel_C_sf"/>
</dbReference>
<dbReference type="Pfam" id="PF13977">
    <property type="entry name" value="TetR_C_6"/>
    <property type="match status" value="1"/>
</dbReference>
<evidence type="ECO:0000256" key="2">
    <source>
        <dbReference type="ARBA" id="ARBA00023015"/>
    </source>
</evidence>
<evidence type="ECO:0000313" key="7">
    <source>
        <dbReference type="EMBL" id="GIJ57613.1"/>
    </source>
</evidence>
<feature type="DNA-binding region" description="H-T-H motif" evidence="5">
    <location>
        <begin position="39"/>
        <end position="58"/>
    </location>
</feature>
<comment type="caution">
    <text evidence="7">The sequence shown here is derived from an EMBL/GenBank/DDBJ whole genome shotgun (WGS) entry which is preliminary data.</text>
</comment>
<dbReference type="Proteomes" id="UP000612585">
    <property type="component" value="Unassembled WGS sequence"/>
</dbReference>
<evidence type="ECO:0000313" key="8">
    <source>
        <dbReference type="Proteomes" id="UP000612585"/>
    </source>
</evidence>
<name>A0A8J4E1C7_9ACTN</name>
<protein>
    <submittedName>
        <fullName evidence="7">Transcriptional regulator</fullName>
    </submittedName>
</protein>
<dbReference type="PROSITE" id="PS50977">
    <property type="entry name" value="HTH_TETR_2"/>
    <property type="match status" value="1"/>
</dbReference>
<dbReference type="SUPFAM" id="SSF46689">
    <property type="entry name" value="Homeodomain-like"/>
    <property type="match status" value="1"/>
</dbReference>
<dbReference type="InterPro" id="IPR039538">
    <property type="entry name" value="BetI_C"/>
</dbReference>
<dbReference type="InterPro" id="IPR050109">
    <property type="entry name" value="HTH-type_TetR-like_transc_reg"/>
</dbReference>
<dbReference type="GO" id="GO:0003700">
    <property type="term" value="F:DNA-binding transcription factor activity"/>
    <property type="evidence" value="ECO:0007669"/>
    <property type="project" value="TreeGrafter"/>
</dbReference>
<proteinExistence type="predicted"/>
<dbReference type="PANTHER" id="PTHR30055:SF200">
    <property type="entry name" value="HTH-TYPE TRANSCRIPTIONAL REPRESSOR BDCR"/>
    <property type="match status" value="1"/>
</dbReference>
<dbReference type="GO" id="GO:0000976">
    <property type="term" value="F:transcription cis-regulatory region binding"/>
    <property type="evidence" value="ECO:0007669"/>
    <property type="project" value="TreeGrafter"/>
</dbReference>
<evidence type="ECO:0000256" key="3">
    <source>
        <dbReference type="ARBA" id="ARBA00023125"/>
    </source>
</evidence>
<dbReference type="Gene3D" id="1.10.357.10">
    <property type="entry name" value="Tetracycline Repressor, domain 2"/>
    <property type="match status" value="1"/>
</dbReference>
<dbReference type="SUPFAM" id="SSF48498">
    <property type="entry name" value="Tetracyclin repressor-like, C-terminal domain"/>
    <property type="match status" value="1"/>
</dbReference>
<dbReference type="PRINTS" id="PR00455">
    <property type="entry name" value="HTHTETR"/>
</dbReference>
<dbReference type="EMBL" id="BOPG01000032">
    <property type="protein sequence ID" value="GIJ57613.1"/>
    <property type="molecule type" value="Genomic_DNA"/>
</dbReference>
<evidence type="ECO:0000256" key="4">
    <source>
        <dbReference type="ARBA" id="ARBA00023163"/>
    </source>
</evidence>
<keyword evidence="8" id="KW-1185">Reference proteome</keyword>
<dbReference type="AlphaFoldDB" id="A0A8J4E1C7"/>
<keyword evidence="1" id="KW-0678">Repressor</keyword>
<keyword evidence="3 5" id="KW-0238">DNA-binding</keyword>
<accession>A0A8J4E1C7</accession>
<reference evidence="7" key="1">
    <citation type="submission" date="2021-01" db="EMBL/GenBank/DDBJ databases">
        <title>Whole genome shotgun sequence of Virgisporangium aurantiacum NBRC 16421.</title>
        <authorList>
            <person name="Komaki H."/>
            <person name="Tamura T."/>
        </authorList>
    </citation>
    <scope>NUCLEOTIDE SEQUENCE</scope>
    <source>
        <strain evidence="7">NBRC 16421</strain>
    </source>
</reference>
<feature type="domain" description="HTH tetR-type" evidence="6">
    <location>
        <begin position="16"/>
        <end position="76"/>
    </location>
</feature>
<gene>
    <name evidence="7" type="ORF">Vau01_051290</name>
</gene>
<dbReference type="InterPro" id="IPR009057">
    <property type="entry name" value="Homeodomain-like_sf"/>
</dbReference>
<evidence type="ECO:0000259" key="6">
    <source>
        <dbReference type="PROSITE" id="PS50977"/>
    </source>
</evidence>
<evidence type="ECO:0000256" key="5">
    <source>
        <dbReference type="PROSITE-ProRule" id="PRU00335"/>
    </source>
</evidence>
<keyword evidence="4" id="KW-0804">Transcription</keyword>
<organism evidence="7 8">
    <name type="scientific">Virgisporangium aurantiacum</name>
    <dbReference type="NCBI Taxonomy" id="175570"/>
    <lineage>
        <taxon>Bacteria</taxon>
        <taxon>Bacillati</taxon>
        <taxon>Actinomycetota</taxon>
        <taxon>Actinomycetes</taxon>
        <taxon>Micromonosporales</taxon>
        <taxon>Micromonosporaceae</taxon>
        <taxon>Virgisporangium</taxon>
    </lineage>
</organism>
<keyword evidence="2" id="KW-0805">Transcription regulation</keyword>